<dbReference type="GO" id="GO:0030416">
    <property type="term" value="P:methylamine metabolic process"/>
    <property type="evidence" value="ECO:0007669"/>
    <property type="project" value="InterPro"/>
</dbReference>
<dbReference type="GO" id="GO:0016020">
    <property type="term" value="C:membrane"/>
    <property type="evidence" value="ECO:0007669"/>
    <property type="project" value="UniProtKB-SubCell"/>
</dbReference>
<evidence type="ECO:0000256" key="4">
    <source>
        <dbReference type="ARBA" id="ARBA00023136"/>
    </source>
</evidence>
<proteinExistence type="predicted"/>
<feature type="transmembrane region" description="Helical" evidence="5">
    <location>
        <begin position="55"/>
        <end position="77"/>
    </location>
</feature>
<accession>A0A0B7IEM3</accession>
<feature type="transmembrane region" description="Helical" evidence="5">
    <location>
        <begin position="7"/>
        <end position="26"/>
    </location>
</feature>
<dbReference type="EC" id="5.3.1.1" evidence="7"/>
<evidence type="ECO:0000256" key="3">
    <source>
        <dbReference type="ARBA" id="ARBA00022989"/>
    </source>
</evidence>
<dbReference type="EMBL" id="CDOK01000083">
    <property type="protein sequence ID" value="CEN48467.1"/>
    <property type="molecule type" value="Genomic_DNA"/>
</dbReference>
<keyword evidence="2 5" id="KW-0812">Transmembrane</keyword>
<keyword evidence="4 5" id="KW-0472">Membrane</keyword>
<dbReference type="Pfam" id="PF07291">
    <property type="entry name" value="MauE"/>
    <property type="match status" value="1"/>
</dbReference>
<keyword evidence="7" id="KW-0413">Isomerase</keyword>
<protein>
    <submittedName>
        <fullName evidence="7">Triosephosphate isomerase</fullName>
        <ecNumber evidence="7">5.3.1.1</ecNumber>
    </submittedName>
</protein>
<feature type="transmembrane region" description="Helical" evidence="5">
    <location>
        <begin position="124"/>
        <end position="142"/>
    </location>
</feature>
<evidence type="ECO:0000313" key="8">
    <source>
        <dbReference type="Proteomes" id="UP000039370"/>
    </source>
</evidence>
<sequence>MLQNMKYLIHLIRLIVGVIFIISGLIKLNDPVGFAFKLEEYFSAQVLNLPFLEPLALVLAISVCIAEVLLGVMLLLGYAKKVTLWSLLAMLVFFAFLTFYSAYYNKVTDCGCFGDAIKFTPWQSFAKDMVLMAMTLILFWGQKYISPITEGSEPLFVTLMAFVACVFFVMHVYNHLPVVDFRAYKIGTNIPEGIQIPENAPQPKFAYHWKFQVDGKEQVITTMGDYPKVEGQFLEVKTEEIDRGYVPPIHDFTIEKEDFDYTSEFMQEEKLLLVVCYRLDKAEKKAFKTIKEVTDKALKAGYKVVGMTYTLPLAETIVKDFELNFDFYLTDETTLKTIIRSNPGLVLLNKGTIIDKKHFNDATKLQL</sequence>
<dbReference type="InterPro" id="IPR009908">
    <property type="entry name" value="Methylamine_util_MauE"/>
</dbReference>
<evidence type="ECO:0000256" key="2">
    <source>
        <dbReference type="ARBA" id="ARBA00022692"/>
    </source>
</evidence>
<evidence type="ECO:0000256" key="5">
    <source>
        <dbReference type="SAM" id="Phobius"/>
    </source>
</evidence>
<dbReference type="NCBIfam" id="NF045576">
    <property type="entry name" value="BT_3928_fam"/>
    <property type="match status" value="1"/>
</dbReference>
<dbReference type="AlphaFoldDB" id="A0A0B7IEM3"/>
<evidence type="ECO:0000259" key="6">
    <source>
        <dbReference type="Pfam" id="PF07291"/>
    </source>
</evidence>
<comment type="subcellular location">
    <subcellularLocation>
        <location evidence="1">Membrane</location>
        <topology evidence="1">Multi-pass membrane protein</topology>
    </subcellularLocation>
</comment>
<keyword evidence="3 5" id="KW-1133">Transmembrane helix</keyword>
<evidence type="ECO:0000313" key="7">
    <source>
        <dbReference type="EMBL" id="CEN48467.1"/>
    </source>
</evidence>
<dbReference type="GO" id="GO:0004807">
    <property type="term" value="F:triose-phosphate isomerase activity"/>
    <property type="evidence" value="ECO:0007669"/>
    <property type="project" value="UniProtKB-EC"/>
</dbReference>
<feature type="transmembrane region" description="Helical" evidence="5">
    <location>
        <begin position="84"/>
        <end position="104"/>
    </location>
</feature>
<feature type="domain" description="Methylamine utilisation protein MauE" evidence="6">
    <location>
        <begin position="5"/>
        <end position="140"/>
    </location>
</feature>
<feature type="transmembrane region" description="Helical" evidence="5">
    <location>
        <begin position="154"/>
        <end position="173"/>
    </location>
</feature>
<organism evidence="7 8">
    <name type="scientific">Capnocytophaga canimorsus</name>
    <dbReference type="NCBI Taxonomy" id="28188"/>
    <lineage>
        <taxon>Bacteria</taxon>
        <taxon>Pseudomonadati</taxon>
        <taxon>Bacteroidota</taxon>
        <taxon>Flavobacteriia</taxon>
        <taxon>Flavobacteriales</taxon>
        <taxon>Flavobacteriaceae</taxon>
        <taxon>Capnocytophaga</taxon>
    </lineage>
</organism>
<gene>
    <name evidence="7" type="ORF">CCAN11_1730007</name>
</gene>
<reference evidence="8" key="1">
    <citation type="submission" date="2015-01" db="EMBL/GenBank/DDBJ databases">
        <authorList>
            <person name="MANFREDI Pablo"/>
        </authorList>
    </citation>
    <scope>NUCLEOTIDE SEQUENCE [LARGE SCALE GENOMIC DNA]</scope>
    <source>
        <strain evidence="8">Cc11</strain>
    </source>
</reference>
<evidence type="ECO:0000256" key="1">
    <source>
        <dbReference type="ARBA" id="ARBA00004141"/>
    </source>
</evidence>
<dbReference type="Proteomes" id="UP000039370">
    <property type="component" value="Unassembled WGS sequence"/>
</dbReference>
<name>A0A0B7IEM3_9FLAO</name>